<dbReference type="InterPro" id="IPR035513">
    <property type="entry name" value="Invertase/methylesterase_inhib"/>
</dbReference>
<dbReference type="PANTHER" id="PTHR35357:SF8">
    <property type="entry name" value="OS01G0111000 PROTEIN"/>
    <property type="match status" value="1"/>
</dbReference>
<comment type="similarity">
    <text evidence="3">Belongs to the PMEI family.</text>
</comment>
<dbReference type="Proteomes" id="UP001190926">
    <property type="component" value="Unassembled WGS sequence"/>
</dbReference>
<dbReference type="NCBIfam" id="TIGR01614">
    <property type="entry name" value="PME_inhib"/>
    <property type="match status" value="1"/>
</dbReference>
<accession>A0AAD4JKG4</accession>
<reference evidence="6 7" key="1">
    <citation type="journal article" date="2021" name="Nat. Commun.">
        <title>Incipient diploidization of the medicinal plant Perilla within 10,000 years.</title>
        <authorList>
            <person name="Zhang Y."/>
            <person name="Shen Q."/>
            <person name="Leng L."/>
            <person name="Zhang D."/>
            <person name="Chen S."/>
            <person name="Shi Y."/>
            <person name="Ning Z."/>
            <person name="Chen S."/>
        </authorList>
    </citation>
    <scope>NUCLEOTIDE SEQUENCE [LARGE SCALE GENOMIC DNA]</scope>
    <source>
        <strain evidence="7">cv. PC099</strain>
    </source>
</reference>
<dbReference type="AlphaFoldDB" id="A0AAD4JKG4"/>
<evidence type="ECO:0000256" key="3">
    <source>
        <dbReference type="ARBA" id="ARBA00038471"/>
    </source>
</evidence>
<evidence type="ECO:0000256" key="4">
    <source>
        <dbReference type="SAM" id="SignalP"/>
    </source>
</evidence>
<feature type="domain" description="Pectinesterase inhibitor" evidence="5">
    <location>
        <begin position="24"/>
        <end position="176"/>
    </location>
</feature>
<dbReference type="CDD" id="cd14859">
    <property type="entry name" value="PMEI_like"/>
    <property type="match status" value="1"/>
</dbReference>
<dbReference type="SUPFAM" id="SSF101148">
    <property type="entry name" value="Plant invertase/pectin methylesterase inhibitor"/>
    <property type="match status" value="1"/>
</dbReference>
<dbReference type="PANTHER" id="PTHR35357">
    <property type="entry name" value="OS02G0537100 PROTEIN"/>
    <property type="match status" value="1"/>
</dbReference>
<dbReference type="Gene3D" id="1.20.140.40">
    <property type="entry name" value="Invertase/pectin methylesterase inhibitor family protein"/>
    <property type="match status" value="1"/>
</dbReference>
<feature type="chain" id="PRO_5042198114" description="Pectinesterase inhibitor domain-containing protein" evidence="4">
    <location>
        <begin position="23"/>
        <end position="182"/>
    </location>
</feature>
<comment type="caution">
    <text evidence="6">The sequence shown here is derived from an EMBL/GenBank/DDBJ whole genome shotgun (WGS) entry which is preliminary data.</text>
</comment>
<keyword evidence="1 4" id="KW-0732">Signal</keyword>
<dbReference type="Pfam" id="PF04043">
    <property type="entry name" value="PMEI"/>
    <property type="match status" value="1"/>
</dbReference>
<protein>
    <recommendedName>
        <fullName evidence="5">Pectinesterase inhibitor domain-containing protein</fullName>
    </recommendedName>
</protein>
<proteinExistence type="inferred from homology"/>
<sequence>MGCGGATMVFFLVIGLVLQAKAGGGDDVVHKWCKITPNYDLCTSIIKADPRTQLKQSPNGMCVILRDRAVVEVIAADTMVSRYLNNKTKAGFNKYGVECLQECAGFYGDAIYDLDISDFTIINQTTYTPLAVQVGSAYDGPKTCEECFTERPGTTPSPLTSQNHNIQNISQIILSILYLLGN</sequence>
<evidence type="ECO:0000313" key="7">
    <source>
        <dbReference type="Proteomes" id="UP001190926"/>
    </source>
</evidence>
<evidence type="ECO:0000259" key="5">
    <source>
        <dbReference type="SMART" id="SM00856"/>
    </source>
</evidence>
<evidence type="ECO:0000256" key="2">
    <source>
        <dbReference type="ARBA" id="ARBA00023157"/>
    </source>
</evidence>
<dbReference type="InterPro" id="IPR006501">
    <property type="entry name" value="Pectinesterase_inhib_dom"/>
</dbReference>
<keyword evidence="2" id="KW-1015">Disulfide bond</keyword>
<evidence type="ECO:0000256" key="1">
    <source>
        <dbReference type="ARBA" id="ARBA00022729"/>
    </source>
</evidence>
<dbReference type="EMBL" id="SDAM02000043">
    <property type="protein sequence ID" value="KAH6834979.1"/>
    <property type="molecule type" value="Genomic_DNA"/>
</dbReference>
<dbReference type="GO" id="GO:0004857">
    <property type="term" value="F:enzyme inhibitor activity"/>
    <property type="evidence" value="ECO:0007669"/>
    <property type="project" value="InterPro"/>
</dbReference>
<gene>
    <name evidence="6" type="ORF">C2S53_019499</name>
</gene>
<evidence type="ECO:0000313" key="6">
    <source>
        <dbReference type="EMBL" id="KAH6834979.1"/>
    </source>
</evidence>
<organism evidence="6 7">
    <name type="scientific">Perilla frutescens var. hirtella</name>
    <name type="common">Perilla citriodora</name>
    <name type="synonym">Perilla setoyensis</name>
    <dbReference type="NCBI Taxonomy" id="608512"/>
    <lineage>
        <taxon>Eukaryota</taxon>
        <taxon>Viridiplantae</taxon>
        <taxon>Streptophyta</taxon>
        <taxon>Embryophyta</taxon>
        <taxon>Tracheophyta</taxon>
        <taxon>Spermatophyta</taxon>
        <taxon>Magnoliopsida</taxon>
        <taxon>eudicotyledons</taxon>
        <taxon>Gunneridae</taxon>
        <taxon>Pentapetalae</taxon>
        <taxon>asterids</taxon>
        <taxon>lamiids</taxon>
        <taxon>Lamiales</taxon>
        <taxon>Lamiaceae</taxon>
        <taxon>Nepetoideae</taxon>
        <taxon>Elsholtzieae</taxon>
        <taxon>Perilla</taxon>
    </lineage>
</organism>
<keyword evidence="7" id="KW-1185">Reference proteome</keyword>
<name>A0AAD4JKG4_PERFH</name>
<feature type="signal peptide" evidence="4">
    <location>
        <begin position="1"/>
        <end position="22"/>
    </location>
</feature>
<dbReference type="SMART" id="SM00856">
    <property type="entry name" value="PMEI"/>
    <property type="match status" value="1"/>
</dbReference>